<evidence type="ECO:0008006" key="4">
    <source>
        <dbReference type="Google" id="ProtNLM"/>
    </source>
</evidence>
<name>F2JXS8_MARM1</name>
<dbReference type="HOGENOM" id="CLU_831222_0_0_6"/>
<sequence>MYTDEDLDNATARGIFQSEDVASFRDYMQSLRHTTSADEENVRLITSFNDIFVVIAIGLFLFSLVWLGDSFHDAVGPLLAAVASWGLAEFFVLKRKMALPAIVLLLSFTGGIFSACSIFFMSIIAAEENSLIISAIVTVAAAYLHWRRFAVPITIAAGAIATLVFFVSLALSVFPTLQNIQYIDELAFISGALLFAFAIWWDAQDRKRVKKQSDIAFWLHLSAAPLIVHSVFANLTANNPGGTQLLAIIALYLVLTVISLIIDRRAFMVSALAYVLYALVDFMNTYGMLEDSLATVGVTLGLSLLVLSGFWHKARAQIVRVLPDPVRIKVP</sequence>
<evidence type="ECO:0000313" key="2">
    <source>
        <dbReference type="EMBL" id="ADZ93076.1"/>
    </source>
</evidence>
<proteinExistence type="predicted"/>
<dbReference type="OrthoDB" id="9770600at2"/>
<feature type="transmembrane region" description="Helical" evidence="1">
    <location>
        <begin position="186"/>
        <end position="203"/>
    </location>
</feature>
<feature type="transmembrane region" description="Helical" evidence="1">
    <location>
        <begin position="74"/>
        <end position="92"/>
    </location>
</feature>
<dbReference type="RefSeq" id="WP_013662978.1">
    <property type="nucleotide sequence ID" value="NC_015276.1"/>
</dbReference>
<dbReference type="AlphaFoldDB" id="F2JXS8"/>
<protein>
    <recommendedName>
        <fullName evidence="4">DUF2157 domain-containing protein</fullName>
    </recommendedName>
</protein>
<gene>
    <name evidence="2" type="ordered locus">Marme_3866</name>
</gene>
<dbReference type="EMBL" id="CP002583">
    <property type="protein sequence ID" value="ADZ93076.1"/>
    <property type="molecule type" value="Genomic_DNA"/>
</dbReference>
<feature type="transmembrane region" description="Helical" evidence="1">
    <location>
        <begin position="293"/>
        <end position="311"/>
    </location>
</feature>
<dbReference type="KEGG" id="mme:Marme_3866"/>
<accession>F2JXS8</accession>
<dbReference type="PATRIC" id="fig|717774.3.peg.3984"/>
<feature type="transmembrane region" description="Helical" evidence="1">
    <location>
        <begin position="153"/>
        <end position="174"/>
    </location>
</feature>
<feature type="transmembrane region" description="Helical" evidence="1">
    <location>
        <begin position="130"/>
        <end position="146"/>
    </location>
</feature>
<evidence type="ECO:0000313" key="3">
    <source>
        <dbReference type="Proteomes" id="UP000001062"/>
    </source>
</evidence>
<keyword evidence="3" id="KW-1185">Reference proteome</keyword>
<keyword evidence="1" id="KW-0812">Transmembrane</keyword>
<feature type="transmembrane region" description="Helical" evidence="1">
    <location>
        <begin position="215"/>
        <end position="233"/>
    </location>
</feature>
<reference evidence="2 3" key="1">
    <citation type="journal article" date="2012" name="Stand. Genomic Sci.">
        <title>Complete genome sequence of the melanogenic marine bacterium Marinomonas mediterranea type strain (MMB-1(T)).</title>
        <authorList>
            <person name="Lucas-Elio P."/>
            <person name="Goodwin L."/>
            <person name="Woyke T."/>
            <person name="Pitluck S."/>
            <person name="Nolan M."/>
            <person name="Kyrpides N.C."/>
            <person name="Detter J.C."/>
            <person name="Copeland A."/>
            <person name="Teshima H."/>
            <person name="Bruce D."/>
            <person name="Detter C."/>
            <person name="Tapia R."/>
            <person name="Han S."/>
            <person name="Land M.L."/>
            <person name="Ivanova N."/>
            <person name="Mikhailova N."/>
            <person name="Johnston A.W."/>
            <person name="Sanchez-Amat A."/>
        </authorList>
    </citation>
    <scope>NUCLEOTIDE SEQUENCE [LARGE SCALE GENOMIC DNA]</scope>
    <source>
        <strain evidence="3">ATCC 700492 / JCM 21426 / NBRC 103028 / MMB-1</strain>
    </source>
</reference>
<organism evidence="2 3">
    <name type="scientific">Marinomonas mediterranea (strain ATCC 700492 / JCM 21426 / NBRC 103028 / MMB-1)</name>
    <dbReference type="NCBI Taxonomy" id="717774"/>
    <lineage>
        <taxon>Bacteria</taxon>
        <taxon>Pseudomonadati</taxon>
        <taxon>Pseudomonadota</taxon>
        <taxon>Gammaproteobacteria</taxon>
        <taxon>Oceanospirillales</taxon>
        <taxon>Oceanospirillaceae</taxon>
        <taxon>Marinomonas</taxon>
    </lineage>
</organism>
<feature type="transmembrane region" description="Helical" evidence="1">
    <location>
        <begin position="51"/>
        <end position="68"/>
    </location>
</feature>
<keyword evidence="1" id="KW-0472">Membrane</keyword>
<feature type="transmembrane region" description="Helical" evidence="1">
    <location>
        <begin position="245"/>
        <end position="262"/>
    </location>
</feature>
<dbReference type="Proteomes" id="UP000001062">
    <property type="component" value="Chromosome"/>
</dbReference>
<feature type="transmembrane region" description="Helical" evidence="1">
    <location>
        <begin position="99"/>
        <end position="124"/>
    </location>
</feature>
<feature type="transmembrane region" description="Helical" evidence="1">
    <location>
        <begin position="269"/>
        <end position="287"/>
    </location>
</feature>
<evidence type="ECO:0000256" key="1">
    <source>
        <dbReference type="SAM" id="Phobius"/>
    </source>
</evidence>
<keyword evidence="1" id="KW-1133">Transmembrane helix</keyword>
<dbReference type="eggNOG" id="ENOG502Z8Y9">
    <property type="taxonomic scope" value="Bacteria"/>
</dbReference>